<reference evidence="3" key="2">
    <citation type="journal article" date="2023" name="IMA Fungus">
        <title>Comparative genomic study of the Penicillium genus elucidates a diverse pangenome and 15 lateral gene transfer events.</title>
        <authorList>
            <person name="Petersen C."/>
            <person name="Sorensen T."/>
            <person name="Nielsen M.R."/>
            <person name="Sondergaard T.E."/>
            <person name="Sorensen J.L."/>
            <person name="Fitzpatrick D.A."/>
            <person name="Frisvad J.C."/>
            <person name="Nielsen K.L."/>
        </authorList>
    </citation>
    <scope>NUCLEOTIDE SEQUENCE</scope>
    <source>
        <strain evidence="3">IBT 29677</strain>
    </source>
</reference>
<dbReference type="PRINTS" id="PR00080">
    <property type="entry name" value="SDRFAMILY"/>
</dbReference>
<dbReference type="GO" id="GO:0016616">
    <property type="term" value="F:oxidoreductase activity, acting on the CH-OH group of donors, NAD or NADP as acceptor"/>
    <property type="evidence" value="ECO:0007669"/>
    <property type="project" value="TreeGrafter"/>
</dbReference>
<dbReference type="Gene3D" id="3.40.50.720">
    <property type="entry name" value="NAD(P)-binding Rossmann-like Domain"/>
    <property type="match status" value="1"/>
</dbReference>
<gene>
    <name evidence="3" type="ORF">N7509_003816</name>
</gene>
<accession>A0A9X0BBQ5</accession>
<organism evidence="3 4">
    <name type="scientific">Penicillium cosmopolitanum</name>
    <dbReference type="NCBI Taxonomy" id="1131564"/>
    <lineage>
        <taxon>Eukaryota</taxon>
        <taxon>Fungi</taxon>
        <taxon>Dikarya</taxon>
        <taxon>Ascomycota</taxon>
        <taxon>Pezizomycotina</taxon>
        <taxon>Eurotiomycetes</taxon>
        <taxon>Eurotiomycetidae</taxon>
        <taxon>Eurotiales</taxon>
        <taxon>Aspergillaceae</taxon>
        <taxon>Penicillium</taxon>
    </lineage>
</organism>
<dbReference type="EMBL" id="JAPZBU010000005">
    <property type="protein sequence ID" value="KAJ5403945.1"/>
    <property type="molecule type" value="Genomic_DNA"/>
</dbReference>
<dbReference type="PANTHER" id="PTHR42760:SF124">
    <property type="entry name" value="SHORT-CHAIN DEHYDROGENASE_REDUCTASE"/>
    <property type="match status" value="1"/>
</dbReference>
<dbReference type="RefSeq" id="XP_056491187.1">
    <property type="nucleotide sequence ID" value="XM_056628453.1"/>
</dbReference>
<dbReference type="PANTHER" id="PTHR42760">
    <property type="entry name" value="SHORT-CHAIN DEHYDROGENASES/REDUCTASES FAMILY MEMBER"/>
    <property type="match status" value="1"/>
</dbReference>
<dbReference type="InterPro" id="IPR036291">
    <property type="entry name" value="NAD(P)-bd_dom_sf"/>
</dbReference>
<dbReference type="Pfam" id="PF13561">
    <property type="entry name" value="adh_short_C2"/>
    <property type="match status" value="1"/>
</dbReference>
<dbReference type="InterPro" id="IPR002347">
    <property type="entry name" value="SDR_fam"/>
</dbReference>
<dbReference type="AlphaFoldDB" id="A0A9X0BBQ5"/>
<dbReference type="OrthoDB" id="47007at2759"/>
<sequence>MDPLDDPKPHSPGRLHDRVAIVTGSSSGFGRAIAFRFSREGAKLLCADITPETTKAGSRDADRAYTTHEYIVAKGGTAEFVKTDVGHESSVQALVARAVELHGRLDIFINNAGICPESAPDQISELIHEQEVKVWDTTMRVNARGSYLGCKYACEQFMKQNLLPSGDRGWIVNIGSTASLTASQVAAYDTSKGAVLQLTKTVAVSMAPYKIHCNIVCPGDATTACYDPHVNDREAINKSISLYPWGRFGKLTEIAGAVLFLASDDAGYVTGAVLSVDGGFVSQ</sequence>
<evidence type="ECO:0000256" key="1">
    <source>
        <dbReference type="ARBA" id="ARBA00006484"/>
    </source>
</evidence>
<reference evidence="3" key="1">
    <citation type="submission" date="2022-12" db="EMBL/GenBank/DDBJ databases">
        <authorList>
            <person name="Petersen C."/>
        </authorList>
    </citation>
    <scope>NUCLEOTIDE SEQUENCE</scope>
    <source>
        <strain evidence="3">IBT 29677</strain>
    </source>
</reference>
<keyword evidence="4" id="KW-1185">Reference proteome</keyword>
<dbReference type="GeneID" id="81367433"/>
<dbReference type="PRINTS" id="PR00081">
    <property type="entry name" value="GDHRDH"/>
</dbReference>
<comment type="similarity">
    <text evidence="1">Belongs to the short-chain dehydrogenases/reductases (SDR) family.</text>
</comment>
<keyword evidence="2" id="KW-0521">NADP</keyword>
<dbReference type="FunFam" id="3.40.50.720:FF:000084">
    <property type="entry name" value="Short-chain dehydrogenase reductase"/>
    <property type="match status" value="1"/>
</dbReference>
<evidence type="ECO:0000256" key="2">
    <source>
        <dbReference type="ARBA" id="ARBA00022857"/>
    </source>
</evidence>
<evidence type="ECO:0000313" key="4">
    <source>
        <dbReference type="Proteomes" id="UP001147747"/>
    </source>
</evidence>
<protein>
    <submittedName>
        <fullName evidence="3">Uncharacterized protein</fullName>
    </submittedName>
</protein>
<comment type="caution">
    <text evidence="3">The sequence shown here is derived from an EMBL/GenBank/DDBJ whole genome shotgun (WGS) entry which is preliminary data.</text>
</comment>
<dbReference type="SUPFAM" id="SSF51735">
    <property type="entry name" value="NAD(P)-binding Rossmann-fold domains"/>
    <property type="match status" value="1"/>
</dbReference>
<dbReference type="CDD" id="cd05233">
    <property type="entry name" value="SDR_c"/>
    <property type="match status" value="1"/>
</dbReference>
<evidence type="ECO:0000313" key="3">
    <source>
        <dbReference type="EMBL" id="KAJ5403945.1"/>
    </source>
</evidence>
<name>A0A9X0BBQ5_9EURO</name>
<dbReference type="Proteomes" id="UP001147747">
    <property type="component" value="Unassembled WGS sequence"/>
</dbReference>
<proteinExistence type="inferred from homology"/>